<gene>
    <name evidence="1" type="ORF">ACFP90_26050</name>
</gene>
<dbReference type="Gene3D" id="3.40.50.10490">
    <property type="entry name" value="Glucose-6-phosphate isomerase like protein, domain 1"/>
    <property type="match status" value="1"/>
</dbReference>
<evidence type="ECO:0008006" key="3">
    <source>
        <dbReference type="Google" id="ProtNLM"/>
    </source>
</evidence>
<name>A0ABW1ZUZ4_9DEIO</name>
<sequence>MTRPEAAGEPLMLREAREAPQVVARQAQDRDVTRAAQTIAAFAPAFVVTLARGSSDHAATTLRYGIETHLRLPVVSAAPSVAGVYHADVSYQGALVLAISQSGAAPIWSRRWPRRAGAGP</sequence>
<dbReference type="Proteomes" id="UP001596317">
    <property type="component" value="Unassembled WGS sequence"/>
</dbReference>
<keyword evidence="2" id="KW-1185">Reference proteome</keyword>
<organism evidence="1 2">
    <name type="scientific">Deinococcus multiflagellatus</name>
    <dbReference type="NCBI Taxonomy" id="1656887"/>
    <lineage>
        <taxon>Bacteria</taxon>
        <taxon>Thermotogati</taxon>
        <taxon>Deinococcota</taxon>
        <taxon>Deinococci</taxon>
        <taxon>Deinococcales</taxon>
        <taxon>Deinococcaceae</taxon>
        <taxon>Deinococcus</taxon>
    </lineage>
</organism>
<protein>
    <recommendedName>
        <fullName evidence="3">SIS domain-containing protein</fullName>
    </recommendedName>
</protein>
<reference evidence="2" key="1">
    <citation type="journal article" date="2019" name="Int. J. Syst. Evol. Microbiol.">
        <title>The Global Catalogue of Microorganisms (GCM) 10K type strain sequencing project: providing services to taxonomists for standard genome sequencing and annotation.</title>
        <authorList>
            <consortium name="The Broad Institute Genomics Platform"/>
            <consortium name="The Broad Institute Genome Sequencing Center for Infectious Disease"/>
            <person name="Wu L."/>
            <person name="Ma J."/>
        </authorList>
    </citation>
    <scope>NUCLEOTIDE SEQUENCE [LARGE SCALE GENOMIC DNA]</scope>
    <source>
        <strain evidence="2">CCUG 63830</strain>
    </source>
</reference>
<dbReference type="EMBL" id="JBHSWB010000003">
    <property type="protein sequence ID" value="MFC6663487.1"/>
    <property type="molecule type" value="Genomic_DNA"/>
</dbReference>
<dbReference type="InterPro" id="IPR046348">
    <property type="entry name" value="SIS_dom_sf"/>
</dbReference>
<evidence type="ECO:0000313" key="1">
    <source>
        <dbReference type="EMBL" id="MFC6663487.1"/>
    </source>
</evidence>
<evidence type="ECO:0000313" key="2">
    <source>
        <dbReference type="Proteomes" id="UP001596317"/>
    </source>
</evidence>
<accession>A0ABW1ZUZ4</accession>
<comment type="caution">
    <text evidence="1">The sequence shown here is derived from an EMBL/GenBank/DDBJ whole genome shotgun (WGS) entry which is preliminary data.</text>
</comment>
<dbReference type="SUPFAM" id="SSF53697">
    <property type="entry name" value="SIS domain"/>
    <property type="match status" value="1"/>
</dbReference>
<proteinExistence type="predicted"/>
<dbReference type="RefSeq" id="WP_380059212.1">
    <property type="nucleotide sequence ID" value="NZ_JBHSWB010000003.1"/>
</dbReference>